<keyword evidence="9" id="KW-1185">Reference proteome</keyword>
<evidence type="ECO:0000256" key="1">
    <source>
        <dbReference type="ARBA" id="ARBA00001933"/>
    </source>
</evidence>
<dbReference type="InterPro" id="IPR015421">
    <property type="entry name" value="PyrdxlP-dep_Trfase_major"/>
</dbReference>
<evidence type="ECO:0000256" key="2">
    <source>
        <dbReference type="ARBA" id="ARBA00007441"/>
    </source>
</evidence>
<sequence length="401" mass="42717">MAEWQTLSDRINNVTPSATLAVDSKAKAMKAAGLDVIGFGAGEPNFPTPDYVVEAAVAACRDPRNYKYTPTPGLPELRQAIADKTLRDSGYEVEPDQVVVTNGGKQAVYSTFQVLLNPGDEVIIPTPYWTSYPEAVKLADGVPVTVFAGGDRGFEPDLDALEAARTERTKAIIVNSPNNPTGAVWSTDTIVRIARWAIEHHIWIISDEIYEHLNYDDAKTTYIGAAVPECRDQLVVLNGVAKTYAMPGWRVGWLIAPLPVAKAAAKLQGHMTSNVANVSQRAALAAVSGSLDAVHAMRAAFDVRRRAIVAALNDIDGVVCPTPTGAFYAFADVTGLLGVPLGEKGTVCASSSELAAALLDEAHVAAVPGEAFGAPGYLRFSYALADDQLAEGIHRFGVWRG</sequence>
<dbReference type="Gene3D" id="3.90.1150.10">
    <property type="entry name" value="Aspartate Aminotransferase, domain 1"/>
    <property type="match status" value="1"/>
</dbReference>
<dbReference type="InterPro" id="IPR015424">
    <property type="entry name" value="PyrdxlP-dep_Trfase"/>
</dbReference>
<evidence type="ECO:0000256" key="6">
    <source>
        <dbReference type="RuleBase" id="RU000481"/>
    </source>
</evidence>
<comment type="caution">
    <text evidence="8">The sequence shown here is derived from an EMBL/GenBank/DDBJ whole genome shotgun (WGS) entry which is preliminary data.</text>
</comment>
<dbReference type="PANTHER" id="PTHR46383">
    <property type="entry name" value="ASPARTATE AMINOTRANSFERASE"/>
    <property type="match status" value="1"/>
</dbReference>
<dbReference type="PROSITE" id="PS00105">
    <property type="entry name" value="AA_TRANSFER_CLASS_1"/>
    <property type="match status" value="1"/>
</dbReference>
<protein>
    <recommendedName>
        <fullName evidence="6">Aminotransferase</fullName>
        <ecNumber evidence="6">2.6.1.-</ecNumber>
    </recommendedName>
</protein>
<dbReference type="FunFam" id="3.40.640.10:FF:000033">
    <property type="entry name" value="Aspartate aminotransferase"/>
    <property type="match status" value="1"/>
</dbReference>
<organism evidence="8 9">
    <name type="scientific">Bifidobacterium jacchi</name>
    <dbReference type="NCBI Taxonomy" id="2490545"/>
    <lineage>
        <taxon>Bacteria</taxon>
        <taxon>Bacillati</taxon>
        <taxon>Actinomycetota</taxon>
        <taxon>Actinomycetes</taxon>
        <taxon>Bifidobacteriales</taxon>
        <taxon>Bifidobacteriaceae</taxon>
        <taxon>Bifidobacterium</taxon>
    </lineage>
</organism>
<dbReference type="InterPro" id="IPR050596">
    <property type="entry name" value="AspAT/PAT-like"/>
</dbReference>
<evidence type="ECO:0000313" key="8">
    <source>
        <dbReference type="EMBL" id="KAB5607099.1"/>
    </source>
</evidence>
<dbReference type="EC" id="2.6.1.-" evidence="6"/>
<comment type="similarity">
    <text evidence="2 6">Belongs to the class-I pyridoxal-phosphate-dependent aminotransferase family.</text>
</comment>
<dbReference type="RefSeq" id="WP_151916807.1">
    <property type="nucleotide sequence ID" value="NZ_RQSP01000016.1"/>
</dbReference>
<dbReference type="Pfam" id="PF00155">
    <property type="entry name" value="Aminotran_1_2"/>
    <property type="match status" value="1"/>
</dbReference>
<dbReference type="SUPFAM" id="SSF53383">
    <property type="entry name" value="PLP-dependent transferases"/>
    <property type="match status" value="1"/>
</dbReference>
<evidence type="ECO:0000256" key="3">
    <source>
        <dbReference type="ARBA" id="ARBA00022576"/>
    </source>
</evidence>
<proteinExistence type="inferred from homology"/>
<dbReference type="PRINTS" id="PR00753">
    <property type="entry name" value="ACCSYNTHASE"/>
</dbReference>
<evidence type="ECO:0000256" key="5">
    <source>
        <dbReference type="ARBA" id="ARBA00022898"/>
    </source>
</evidence>
<name>A0A5N5RJ13_9BIFI</name>
<dbReference type="OrthoDB" id="9763453at2"/>
<dbReference type="InterPro" id="IPR004838">
    <property type="entry name" value="NHTrfase_class1_PyrdxlP-BS"/>
</dbReference>
<dbReference type="GO" id="GO:0008483">
    <property type="term" value="F:transaminase activity"/>
    <property type="evidence" value="ECO:0007669"/>
    <property type="project" value="UniProtKB-KW"/>
</dbReference>
<dbReference type="GO" id="GO:0006520">
    <property type="term" value="P:amino acid metabolic process"/>
    <property type="evidence" value="ECO:0007669"/>
    <property type="project" value="InterPro"/>
</dbReference>
<keyword evidence="5" id="KW-0663">Pyridoxal phosphate</keyword>
<dbReference type="InterPro" id="IPR015422">
    <property type="entry name" value="PyrdxlP-dep_Trfase_small"/>
</dbReference>
<keyword evidence="3 6" id="KW-0032">Aminotransferase</keyword>
<dbReference type="CDD" id="cd00609">
    <property type="entry name" value="AAT_like"/>
    <property type="match status" value="1"/>
</dbReference>
<evidence type="ECO:0000256" key="4">
    <source>
        <dbReference type="ARBA" id="ARBA00022679"/>
    </source>
</evidence>
<dbReference type="GO" id="GO:0030170">
    <property type="term" value="F:pyridoxal phosphate binding"/>
    <property type="evidence" value="ECO:0007669"/>
    <property type="project" value="InterPro"/>
</dbReference>
<dbReference type="InterPro" id="IPR004839">
    <property type="entry name" value="Aminotransferase_I/II_large"/>
</dbReference>
<evidence type="ECO:0000259" key="7">
    <source>
        <dbReference type="Pfam" id="PF00155"/>
    </source>
</evidence>
<reference evidence="8 9" key="1">
    <citation type="journal article" date="2019" name="Int. J. Syst. Evol. Microbiol.">
        <title>Bifidobacterium jacchi sp. nov., isolated from the faeces of a baby common marmoset (Callithrix jacchus).</title>
        <authorList>
            <person name="Modesto M."/>
            <person name="Watanabe K."/>
            <person name="Arita M."/>
            <person name="Satti M."/>
            <person name="Oki K."/>
            <person name="Sciavilla P."/>
            <person name="Patavino C."/>
            <person name="Camma C."/>
            <person name="Michelini S."/>
            <person name="Sgorbati B."/>
            <person name="Mattarelli P."/>
        </authorList>
    </citation>
    <scope>NUCLEOTIDE SEQUENCE [LARGE SCALE GENOMIC DNA]</scope>
    <source>
        <strain evidence="8 9">MRM 9.3</strain>
    </source>
</reference>
<dbReference type="EMBL" id="RQSP01000016">
    <property type="protein sequence ID" value="KAB5607099.1"/>
    <property type="molecule type" value="Genomic_DNA"/>
</dbReference>
<dbReference type="AlphaFoldDB" id="A0A5N5RJ13"/>
<evidence type="ECO:0000313" key="9">
    <source>
        <dbReference type="Proteomes" id="UP000326336"/>
    </source>
</evidence>
<dbReference type="Gene3D" id="3.40.640.10">
    <property type="entry name" value="Type I PLP-dependent aspartate aminotransferase-like (Major domain)"/>
    <property type="match status" value="1"/>
</dbReference>
<keyword evidence="4 6" id="KW-0808">Transferase</keyword>
<dbReference type="Proteomes" id="UP000326336">
    <property type="component" value="Unassembled WGS sequence"/>
</dbReference>
<comment type="cofactor">
    <cofactor evidence="1 6">
        <name>pyridoxal 5'-phosphate</name>
        <dbReference type="ChEBI" id="CHEBI:597326"/>
    </cofactor>
</comment>
<accession>A0A5N5RJ13</accession>
<feature type="domain" description="Aminotransferase class I/classII large" evidence="7">
    <location>
        <begin position="35"/>
        <end position="395"/>
    </location>
</feature>
<gene>
    <name evidence="8" type="ORF">EHS19_05665</name>
</gene>
<dbReference type="PANTHER" id="PTHR46383:SF1">
    <property type="entry name" value="ASPARTATE AMINOTRANSFERASE"/>
    <property type="match status" value="1"/>
</dbReference>